<dbReference type="InterPro" id="IPR046348">
    <property type="entry name" value="SIS_dom_sf"/>
</dbReference>
<organism evidence="4 5">
    <name type="scientific">[Mycoplasma] phocae</name>
    <dbReference type="NCBI Taxonomy" id="142651"/>
    <lineage>
        <taxon>Bacteria</taxon>
        <taxon>Bacillati</taxon>
        <taxon>Mycoplasmatota</taxon>
        <taxon>Mycoplasmoidales</taxon>
        <taxon>Metamycoplasmataceae</taxon>
        <taxon>Metamycoplasma</taxon>
    </lineage>
</organism>
<dbReference type="GO" id="GO:0006094">
    <property type="term" value="P:gluconeogenesis"/>
    <property type="evidence" value="ECO:0007669"/>
    <property type="project" value="UniProtKB-KW"/>
</dbReference>
<gene>
    <name evidence="4" type="ORF">DA803_00080</name>
</gene>
<dbReference type="Gene3D" id="3.40.50.10490">
    <property type="entry name" value="Glucose-6-phosphate isomerase like protein, domain 1"/>
    <property type="match status" value="2"/>
</dbReference>
<proteinExistence type="predicted"/>
<dbReference type="GO" id="GO:0005829">
    <property type="term" value="C:cytosol"/>
    <property type="evidence" value="ECO:0007669"/>
    <property type="project" value="TreeGrafter"/>
</dbReference>
<evidence type="ECO:0000313" key="4">
    <source>
        <dbReference type="EMBL" id="AXE60499.1"/>
    </source>
</evidence>
<dbReference type="InterPro" id="IPR001672">
    <property type="entry name" value="G6P_Isomerase"/>
</dbReference>
<dbReference type="GO" id="GO:0097367">
    <property type="term" value="F:carbohydrate derivative binding"/>
    <property type="evidence" value="ECO:0007669"/>
    <property type="project" value="InterPro"/>
</dbReference>
<dbReference type="GO" id="GO:0004347">
    <property type="term" value="F:glucose-6-phosphate isomerase activity"/>
    <property type="evidence" value="ECO:0007669"/>
    <property type="project" value="InterPro"/>
</dbReference>
<dbReference type="KEGG" id="mpho:DA803_00080"/>
<evidence type="ECO:0000313" key="5">
    <source>
        <dbReference type="Proteomes" id="UP000252477"/>
    </source>
</evidence>
<dbReference type="OrthoDB" id="140919at2"/>
<dbReference type="AlphaFoldDB" id="A0A2Z5IPC5"/>
<dbReference type="PANTHER" id="PTHR11469">
    <property type="entry name" value="GLUCOSE-6-PHOSPHATE ISOMERASE"/>
    <property type="match status" value="1"/>
</dbReference>
<keyword evidence="5" id="KW-1185">Reference proteome</keyword>
<protein>
    <submittedName>
        <fullName evidence="4">Glucose-6-phosphate isomerase</fullName>
    </submittedName>
</protein>
<dbReference type="GO" id="GO:0051156">
    <property type="term" value="P:glucose 6-phosphate metabolic process"/>
    <property type="evidence" value="ECO:0007669"/>
    <property type="project" value="TreeGrafter"/>
</dbReference>
<name>A0A2Z5IPC5_9BACT</name>
<evidence type="ECO:0000256" key="3">
    <source>
        <dbReference type="ARBA" id="ARBA00023235"/>
    </source>
</evidence>
<dbReference type="RefSeq" id="WP_114190621.1">
    <property type="nucleotide sequence ID" value="NZ_CP029295.1"/>
</dbReference>
<dbReference type="PROSITE" id="PS51463">
    <property type="entry name" value="P_GLUCOSE_ISOMERASE_3"/>
    <property type="match status" value="1"/>
</dbReference>
<dbReference type="GO" id="GO:0006096">
    <property type="term" value="P:glycolytic process"/>
    <property type="evidence" value="ECO:0007669"/>
    <property type="project" value="UniProtKB-KW"/>
</dbReference>
<dbReference type="Proteomes" id="UP000252477">
    <property type="component" value="Chromosome"/>
</dbReference>
<dbReference type="GO" id="GO:0048029">
    <property type="term" value="F:monosaccharide binding"/>
    <property type="evidence" value="ECO:0007669"/>
    <property type="project" value="TreeGrafter"/>
</dbReference>
<dbReference type="SUPFAM" id="SSF53697">
    <property type="entry name" value="SIS domain"/>
    <property type="match status" value="1"/>
</dbReference>
<keyword evidence="2" id="KW-0324">Glycolysis</keyword>
<evidence type="ECO:0000256" key="2">
    <source>
        <dbReference type="ARBA" id="ARBA00023152"/>
    </source>
</evidence>
<keyword evidence="1" id="KW-0312">Gluconeogenesis</keyword>
<keyword evidence="3 4" id="KW-0413">Isomerase</keyword>
<evidence type="ECO:0000256" key="1">
    <source>
        <dbReference type="ARBA" id="ARBA00022432"/>
    </source>
</evidence>
<reference evidence="4 5" key="1">
    <citation type="submission" date="2018-05" db="EMBL/GenBank/DDBJ databases">
        <title>Annotation of the Mycoplasma phocidae genome.</title>
        <authorList>
            <person name="Brown D.R."/>
            <person name="Kutish G.F."/>
            <person name="Frasca S.Jr."/>
        </authorList>
    </citation>
    <scope>NUCLEOTIDE SEQUENCE [LARGE SCALE GENOMIC DNA]</scope>
    <source>
        <strain evidence="4 5">105</strain>
    </source>
</reference>
<sequence>MASSKIAIDFSFAVKEESINNYHDQIEEIKKQIAANNIIGYQYLGCFNIFKNIQKNDYLDIKKIPQWLVNEHIEYLVVIAPQHVCLQAESLIKFVGKDNGFDSKIKVMFVNECISARDIAKLTSFLSNKHFAINIISQKGETLETLLIFRELKAMLYKILGSVNAKKYIFATTNNNYGKLFKETKMNEYRHFVLLDNTTEKFLGYSAAIMLPLACAGVNLDKYLNGANAANEYFSKMPLKKNPAYQYAVVRRILLKNKYNFENINVYSSFDVDLARLFKMYLAECGLKNENGIYVNTSLQGCDNNTFSENHTSSPFKCFDTSIIVENQQYDYEISILSEHDNDNLNYLSKLTYNNIGKTITKSMRENHVIIYKIPHIMIKISDNFNDDTIGWIMAFIHRAAIMSAYLRELNPFQNSGIDSYNINLIKNITELSGGSKND</sequence>
<dbReference type="EMBL" id="CP029295">
    <property type="protein sequence ID" value="AXE60499.1"/>
    <property type="molecule type" value="Genomic_DNA"/>
</dbReference>
<accession>A0A2Z5IPC5</accession>
<dbReference type="PANTHER" id="PTHR11469:SF1">
    <property type="entry name" value="GLUCOSE-6-PHOSPHATE ISOMERASE"/>
    <property type="match status" value="1"/>
</dbReference>